<dbReference type="EMBL" id="FLUP01000001">
    <property type="protein sequence ID" value="SBW07285.1"/>
    <property type="molecule type" value="Genomic_DNA"/>
</dbReference>
<reference evidence="1" key="1">
    <citation type="submission" date="2016-04" db="EMBL/GenBank/DDBJ databases">
        <authorList>
            <person name="Evans L.H."/>
            <person name="Alamgir A."/>
            <person name="Owens N."/>
            <person name="Weber N.D."/>
            <person name="Virtaneva K."/>
            <person name="Barbian K."/>
            <person name="Babar A."/>
            <person name="Rosenke K."/>
        </authorList>
    </citation>
    <scope>NUCLEOTIDE SEQUENCE</scope>
    <source>
        <strain evidence="1">92-2</strain>
    </source>
</reference>
<evidence type="ECO:0000313" key="1">
    <source>
        <dbReference type="EMBL" id="SBW07285.1"/>
    </source>
</evidence>
<accession>A0A212K6Z3</accession>
<protein>
    <submittedName>
        <fullName evidence="1">Uncharacterized protein</fullName>
    </submittedName>
</protein>
<name>A0A212K6Z3_9BACT</name>
<proteinExistence type="predicted"/>
<organism evidence="1">
    <name type="scientific">uncultured Desulfovibrio sp</name>
    <dbReference type="NCBI Taxonomy" id="167968"/>
    <lineage>
        <taxon>Bacteria</taxon>
        <taxon>Pseudomonadati</taxon>
        <taxon>Thermodesulfobacteriota</taxon>
        <taxon>Desulfovibrionia</taxon>
        <taxon>Desulfovibrionales</taxon>
        <taxon>Desulfovibrionaceae</taxon>
        <taxon>Desulfovibrio</taxon>
        <taxon>environmental samples</taxon>
    </lineage>
</organism>
<sequence length="183" mass="20509">MNHVLVRTVISETAVAAGLPEKQVWGNPSESDNLTLKRPRLEVDILPETYTRTGRKLASARSDGRQTVKKEVYAARQEVTCHVLAEDEAWLTHFCRDFLEMLPRGINDEAGNYVKITASEATFSAPKAKRVGTAEIKILSRVDTLLLIVFTWRITTEIHKDLIKSINIKPPLWGKGADNGEEN</sequence>
<dbReference type="AlphaFoldDB" id="A0A212K6Z3"/>
<gene>
    <name evidence="1" type="ORF">KM92DES2_12314</name>
</gene>
<dbReference type="RefSeq" id="WP_296936477.1">
    <property type="nucleotide sequence ID" value="NZ_LT598928.1"/>
</dbReference>